<dbReference type="InterPro" id="IPR006381">
    <property type="entry name" value="HAD-SF-IIB-MPGP"/>
</dbReference>
<dbReference type="GO" id="GO:0005829">
    <property type="term" value="C:cytosol"/>
    <property type="evidence" value="ECO:0007669"/>
    <property type="project" value="TreeGrafter"/>
</dbReference>
<protein>
    <recommendedName>
        <fullName evidence="5">Mannosyl-3-phosphoglycerate phosphatase</fullName>
    </recommendedName>
</protein>
<dbReference type="CDD" id="cd07507">
    <property type="entry name" value="HAD_Pase"/>
    <property type="match status" value="1"/>
</dbReference>
<dbReference type="PANTHER" id="PTHR10000">
    <property type="entry name" value="PHOSPHOSERINE PHOSPHATASE"/>
    <property type="match status" value="1"/>
</dbReference>
<keyword evidence="3" id="KW-0460">Magnesium</keyword>
<dbReference type="SUPFAM" id="SSF56784">
    <property type="entry name" value="HAD-like"/>
    <property type="match status" value="1"/>
</dbReference>
<evidence type="ECO:0000313" key="4">
    <source>
        <dbReference type="EMBL" id="GAF74983.1"/>
    </source>
</evidence>
<sequence>MIEHSSKKACSLLVFTDLDGTLLDHDTYSFAPALPAITILKEKNVPLIFCTSKTRAEIEEIQLQLDNIHPFISENGGAIFIPKDYFSHRFHFTRENSHYIIIELGTSYPKLREVLNQMNTLFPGKLRGFGDLTPKEVANLCGFSLSQATLAKKREYDEPFILEDESLEDALEEIASRSLLQINRGGRFYHLIGNSDKGKAVLKLRDLYGQKSTNLKTVALGDSLNDLPMLKVVDYPILVQKPDGSYDPSVKLDNLILAPGSGPSGWCEALLKLVTTIHRRGHKDRRDE</sequence>
<gene>
    <name evidence="4" type="ORF">S01H1_05630</name>
</gene>
<keyword evidence="1" id="KW-0479">Metal-binding</keyword>
<dbReference type="PANTHER" id="PTHR10000:SF8">
    <property type="entry name" value="HAD SUPERFAMILY HYDROLASE-LIKE, TYPE 3"/>
    <property type="match status" value="1"/>
</dbReference>
<dbReference type="NCBIfam" id="TIGR01484">
    <property type="entry name" value="HAD-SF-IIB"/>
    <property type="match status" value="1"/>
</dbReference>
<dbReference type="SFLD" id="SFLDG01142">
    <property type="entry name" value="C2.B.2:_Mannosyl-3-phosphoglyc"/>
    <property type="match status" value="1"/>
</dbReference>
<dbReference type="Pfam" id="PF08282">
    <property type="entry name" value="Hydrolase_3"/>
    <property type="match status" value="1"/>
</dbReference>
<evidence type="ECO:0000256" key="1">
    <source>
        <dbReference type="ARBA" id="ARBA00022723"/>
    </source>
</evidence>
<evidence type="ECO:0000256" key="3">
    <source>
        <dbReference type="ARBA" id="ARBA00022842"/>
    </source>
</evidence>
<evidence type="ECO:0008006" key="5">
    <source>
        <dbReference type="Google" id="ProtNLM"/>
    </source>
</evidence>
<dbReference type="EMBL" id="BARS01002931">
    <property type="protein sequence ID" value="GAF74983.1"/>
    <property type="molecule type" value="Genomic_DNA"/>
</dbReference>
<evidence type="ECO:0000256" key="2">
    <source>
        <dbReference type="ARBA" id="ARBA00022801"/>
    </source>
</evidence>
<dbReference type="InterPro" id="IPR006379">
    <property type="entry name" value="HAD-SF_hydro_IIB"/>
</dbReference>
<dbReference type="NCBIfam" id="TIGR01486">
    <property type="entry name" value="HAD-SF-IIB-MPGP"/>
    <property type="match status" value="1"/>
</dbReference>
<keyword evidence="2" id="KW-0378">Hydrolase</keyword>
<comment type="caution">
    <text evidence="4">The sequence shown here is derived from an EMBL/GenBank/DDBJ whole genome shotgun (WGS) entry which is preliminary data.</text>
</comment>
<dbReference type="Gene3D" id="3.30.980.20">
    <property type="entry name" value="Putative mannosyl-3-phosphoglycerate phosphatase, domain 2"/>
    <property type="match status" value="1"/>
</dbReference>
<dbReference type="SFLD" id="SFLDS00003">
    <property type="entry name" value="Haloacid_Dehalogenase"/>
    <property type="match status" value="1"/>
</dbReference>
<reference evidence="4" key="1">
    <citation type="journal article" date="2014" name="Front. Microbiol.">
        <title>High frequency of phylogenetically diverse reductive dehalogenase-homologous genes in deep subseafloor sedimentary metagenomes.</title>
        <authorList>
            <person name="Kawai M."/>
            <person name="Futagami T."/>
            <person name="Toyoda A."/>
            <person name="Takaki Y."/>
            <person name="Nishi S."/>
            <person name="Hori S."/>
            <person name="Arai W."/>
            <person name="Tsubouchi T."/>
            <person name="Morono Y."/>
            <person name="Uchiyama I."/>
            <person name="Ito T."/>
            <person name="Fujiyama A."/>
            <person name="Inagaki F."/>
            <person name="Takami H."/>
        </authorList>
    </citation>
    <scope>NUCLEOTIDE SEQUENCE</scope>
    <source>
        <strain evidence="4">Expedition CK06-06</strain>
    </source>
</reference>
<organism evidence="4">
    <name type="scientific">marine sediment metagenome</name>
    <dbReference type="NCBI Taxonomy" id="412755"/>
    <lineage>
        <taxon>unclassified sequences</taxon>
        <taxon>metagenomes</taxon>
        <taxon>ecological metagenomes</taxon>
    </lineage>
</organism>
<dbReference type="InterPro" id="IPR036412">
    <property type="entry name" value="HAD-like_sf"/>
</dbReference>
<dbReference type="GO" id="GO:0051479">
    <property type="term" value="P:mannosylglycerate biosynthetic process"/>
    <property type="evidence" value="ECO:0007669"/>
    <property type="project" value="InterPro"/>
</dbReference>
<name>X0S1P8_9ZZZZ</name>
<dbReference type="Gene3D" id="3.40.50.1000">
    <property type="entry name" value="HAD superfamily/HAD-like"/>
    <property type="match status" value="1"/>
</dbReference>
<dbReference type="SFLD" id="SFLDG01140">
    <property type="entry name" value="C2.B:_Phosphomannomutase_and_P"/>
    <property type="match status" value="1"/>
</dbReference>
<accession>X0S1P8</accession>
<proteinExistence type="predicted"/>
<dbReference type="GO" id="GO:0000287">
    <property type="term" value="F:magnesium ion binding"/>
    <property type="evidence" value="ECO:0007669"/>
    <property type="project" value="TreeGrafter"/>
</dbReference>
<dbReference type="GO" id="GO:0050531">
    <property type="term" value="F:mannosyl-3-phosphoglycerate phosphatase activity"/>
    <property type="evidence" value="ECO:0007669"/>
    <property type="project" value="InterPro"/>
</dbReference>
<dbReference type="AlphaFoldDB" id="X0S1P8"/>
<dbReference type="InterPro" id="IPR023214">
    <property type="entry name" value="HAD_sf"/>
</dbReference>